<reference evidence="1 2" key="1">
    <citation type="journal article" date="2018" name="Nat. Biotechnol.">
        <title>A standardized bacterial taxonomy based on genome phylogeny substantially revises the tree of life.</title>
        <authorList>
            <person name="Parks D.H."/>
            <person name="Chuvochina M."/>
            <person name="Waite D.W."/>
            <person name="Rinke C."/>
            <person name="Skarshewski A."/>
            <person name="Chaumeil P.A."/>
            <person name="Hugenholtz P."/>
        </authorList>
    </citation>
    <scope>NUCLEOTIDE SEQUENCE [LARGE SCALE GENOMIC DNA]</scope>
    <source>
        <strain evidence="1">UBA11728</strain>
    </source>
</reference>
<proteinExistence type="predicted"/>
<evidence type="ECO:0000313" key="1">
    <source>
        <dbReference type="EMBL" id="HCL01627.1"/>
    </source>
</evidence>
<protein>
    <submittedName>
        <fullName evidence="1">Uncharacterized protein</fullName>
    </submittedName>
</protein>
<evidence type="ECO:0000313" key="2">
    <source>
        <dbReference type="Proteomes" id="UP000262969"/>
    </source>
</evidence>
<dbReference type="Proteomes" id="UP000262969">
    <property type="component" value="Unassembled WGS sequence"/>
</dbReference>
<organism evidence="1 2">
    <name type="scientific">Lachnoclostridium phytofermentans</name>
    <dbReference type="NCBI Taxonomy" id="66219"/>
    <lineage>
        <taxon>Bacteria</taxon>
        <taxon>Bacillati</taxon>
        <taxon>Bacillota</taxon>
        <taxon>Clostridia</taxon>
        <taxon>Lachnospirales</taxon>
        <taxon>Lachnospiraceae</taxon>
    </lineage>
</organism>
<sequence length="59" mass="6885">MGVIATMYEQRVKDNRDLRSKDNVIGVVKKLAIAKKGVYGFLPILLFYMPYNHLHYKNN</sequence>
<dbReference type="EMBL" id="DPVV01000149">
    <property type="protein sequence ID" value="HCL01627.1"/>
    <property type="molecule type" value="Genomic_DNA"/>
</dbReference>
<name>A0A3D2X4J3_9FIRM</name>
<comment type="caution">
    <text evidence="1">The sequence shown here is derived from an EMBL/GenBank/DDBJ whole genome shotgun (WGS) entry which is preliminary data.</text>
</comment>
<gene>
    <name evidence="1" type="ORF">DHW61_04300</name>
</gene>
<dbReference type="AlphaFoldDB" id="A0A3D2X4J3"/>
<accession>A0A3D2X4J3</accession>